<comment type="caution">
    <text evidence="2">The sequence shown here is derived from an EMBL/GenBank/DDBJ whole genome shotgun (WGS) entry which is preliminary data.</text>
</comment>
<evidence type="ECO:0000313" key="2">
    <source>
        <dbReference type="EMBL" id="RCK61559.1"/>
    </source>
</evidence>
<dbReference type="EMBL" id="QORO01000001">
    <property type="protein sequence ID" value="RCK61559.1"/>
    <property type="molecule type" value="Genomic_DNA"/>
</dbReference>
<dbReference type="OrthoDB" id="3035096at2"/>
<dbReference type="Gene3D" id="1.10.10.60">
    <property type="entry name" value="Homeodomain-like"/>
    <property type="match status" value="2"/>
</dbReference>
<sequence length="105" mass="11935">MARRDGRIAAREKQRIVHAYYAGVSMKELARRYAIHRTSIRDVLEEGEVVLRKQRKISPAQVDIAVSLYKQGMSLARIGERLDFNAQTISMHLRRAGVTIRSANG</sequence>
<dbReference type="AlphaFoldDB" id="A0A367Y7E1"/>
<evidence type="ECO:0000313" key="3">
    <source>
        <dbReference type="Proteomes" id="UP000253508"/>
    </source>
</evidence>
<feature type="domain" description="Transposase IS30-like HTH" evidence="1">
    <location>
        <begin position="53"/>
        <end position="95"/>
    </location>
</feature>
<dbReference type="SUPFAM" id="SSF46689">
    <property type="entry name" value="Homeodomain-like"/>
    <property type="match status" value="1"/>
</dbReference>
<reference evidence="2 3" key="1">
    <citation type="submission" date="2018-07" db="EMBL/GenBank/DDBJ databases">
        <title>Microbacterium endoborsara sp. nov., a novel actinobacterium isolated from Borszczowia aralocaspica.</title>
        <authorList>
            <person name="An D."/>
        </authorList>
    </citation>
    <scope>NUCLEOTIDE SEQUENCE [LARGE SCALE GENOMIC DNA]</scope>
    <source>
        <strain evidence="2 3">C1.15228</strain>
    </source>
</reference>
<name>A0A367Y7E1_9MICO</name>
<gene>
    <name evidence="2" type="ORF">DTO57_02690</name>
</gene>
<accession>A0A367Y7E1</accession>
<dbReference type="InterPro" id="IPR009057">
    <property type="entry name" value="Homeodomain-like_sf"/>
</dbReference>
<keyword evidence="3" id="KW-1185">Reference proteome</keyword>
<dbReference type="Proteomes" id="UP000253508">
    <property type="component" value="Unassembled WGS sequence"/>
</dbReference>
<organism evidence="2 3">
    <name type="scientific">Microbacterium sorbitolivorans</name>
    <dbReference type="NCBI Taxonomy" id="1867410"/>
    <lineage>
        <taxon>Bacteria</taxon>
        <taxon>Bacillati</taxon>
        <taxon>Actinomycetota</taxon>
        <taxon>Actinomycetes</taxon>
        <taxon>Micrococcales</taxon>
        <taxon>Microbacteriaceae</taxon>
        <taxon>Microbacterium</taxon>
    </lineage>
</organism>
<dbReference type="InterPro" id="IPR025246">
    <property type="entry name" value="IS30-like_HTH"/>
</dbReference>
<dbReference type="Pfam" id="PF13936">
    <property type="entry name" value="HTH_38"/>
    <property type="match status" value="1"/>
</dbReference>
<evidence type="ECO:0000259" key="1">
    <source>
        <dbReference type="Pfam" id="PF13936"/>
    </source>
</evidence>
<proteinExistence type="predicted"/>
<protein>
    <recommendedName>
        <fullName evidence="1">Transposase IS30-like HTH domain-containing protein</fullName>
    </recommendedName>
</protein>